<dbReference type="RefSeq" id="WP_004217172.1">
    <property type="nucleotide sequence ID" value="NC_016845.1"/>
</dbReference>
<accession>A0A0H3GYL7</accession>
<evidence type="ECO:0000313" key="1">
    <source>
        <dbReference type="EMBL" id="AEW63291.1"/>
    </source>
</evidence>
<dbReference type="PATRIC" id="fig|1125630.4.peg.4485"/>
<dbReference type="RefSeq" id="YP_005228893.1">
    <property type="nucleotide sequence ID" value="NC_016845.1"/>
</dbReference>
<dbReference type="KEGG" id="kpm:KPHS_45930"/>
<keyword evidence="2" id="KW-1185">Reference proteome</keyword>
<organism evidence="1 2">
    <name type="scientific">Klebsiella pneumoniae subsp. pneumoniae (strain HS11286)</name>
    <dbReference type="NCBI Taxonomy" id="1125630"/>
    <lineage>
        <taxon>Bacteria</taxon>
        <taxon>Pseudomonadati</taxon>
        <taxon>Pseudomonadota</taxon>
        <taxon>Gammaproteobacteria</taxon>
        <taxon>Enterobacterales</taxon>
        <taxon>Enterobacteriaceae</taxon>
        <taxon>Klebsiella/Raoultella group</taxon>
        <taxon>Klebsiella</taxon>
        <taxon>Klebsiella pneumoniae complex</taxon>
    </lineage>
</organism>
<dbReference type="AlphaFoldDB" id="A0A0H3GYL7"/>
<gene>
    <name evidence="1" type="ordered locus">KPHS_45930</name>
</gene>
<reference evidence="1 2" key="1">
    <citation type="journal article" date="2012" name="J. Bacteriol.">
        <title>Complete genome sequence of Klebsiella pneumoniae subsp. pneumoniae HS11286, a multidrug-resistant strain isolated from human sputum.</title>
        <authorList>
            <person name="Liu P."/>
            <person name="Li P."/>
            <person name="Jiang X."/>
            <person name="Bi D."/>
            <person name="Xie Y."/>
            <person name="Tai C."/>
            <person name="Deng Z."/>
            <person name="Rajakumar K."/>
            <person name="Ou H.Y."/>
        </authorList>
    </citation>
    <scope>NUCLEOTIDE SEQUENCE [LARGE SCALE GENOMIC DNA]</scope>
    <source>
        <strain evidence="1 2">HS11286</strain>
    </source>
</reference>
<dbReference type="HOGENOM" id="CLU_3374227_0_0_6"/>
<protein>
    <submittedName>
        <fullName evidence="1">Uncharacterized protein</fullName>
    </submittedName>
</protein>
<sequence>MERQKLRWRLAAQRNPIRRLFRRAQAADQDIDGKDYPGE</sequence>
<evidence type="ECO:0000313" key="2">
    <source>
        <dbReference type="Proteomes" id="UP000007841"/>
    </source>
</evidence>
<dbReference type="GeneID" id="11849646"/>
<dbReference type="Proteomes" id="UP000007841">
    <property type="component" value="Chromosome"/>
</dbReference>
<name>A0A0H3GYL7_KLEPH</name>
<proteinExistence type="predicted"/>
<dbReference type="EMBL" id="CP003200">
    <property type="protein sequence ID" value="AEW63291.1"/>
    <property type="molecule type" value="Genomic_DNA"/>
</dbReference>